<feature type="transmembrane region" description="Helical" evidence="1">
    <location>
        <begin position="34"/>
        <end position="56"/>
    </location>
</feature>
<organism evidence="2 3">
    <name type="scientific">Oryza sativa subsp. japonica</name>
    <name type="common">Rice</name>
    <dbReference type="NCBI Taxonomy" id="39947"/>
    <lineage>
        <taxon>Eukaryota</taxon>
        <taxon>Viridiplantae</taxon>
        <taxon>Streptophyta</taxon>
        <taxon>Embryophyta</taxon>
        <taxon>Tracheophyta</taxon>
        <taxon>Spermatophyta</taxon>
        <taxon>Magnoliopsida</taxon>
        <taxon>Liliopsida</taxon>
        <taxon>Poales</taxon>
        <taxon>Poaceae</taxon>
        <taxon>BOP clade</taxon>
        <taxon>Oryzoideae</taxon>
        <taxon>Oryzeae</taxon>
        <taxon>Oryzinae</taxon>
        <taxon>Oryza</taxon>
        <taxon>Oryza sativa</taxon>
    </lineage>
</organism>
<dbReference type="AlphaFoldDB" id="A0A0P0W2S5"/>
<name>A0A0P0W2S5_ORYSJ</name>
<reference evidence="3" key="1">
    <citation type="journal article" date="2005" name="Nature">
        <title>The map-based sequence of the rice genome.</title>
        <authorList>
            <consortium name="International rice genome sequencing project (IRGSP)"/>
            <person name="Matsumoto T."/>
            <person name="Wu J."/>
            <person name="Kanamori H."/>
            <person name="Katayose Y."/>
            <person name="Fujisawa M."/>
            <person name="Namiki N."/>
            <person name="Mizuno H."/>
            <person name="Yamamoto K."/>
            <person name="Antonio B.A."/>
            <person name="Baba T."/>
            <person name="Sakata K."/>
            <person name="Nagamura Y."/>
            <person name="Aoki H."/>
            <person name="Arikawa K."/>
            <person name="Arita K."/>
            <person name="Bito T."/>
            <person name="Chiden Y."/>
            <person name="Fujitsuka N."/>
            <person name="Fukunaka R."/>
            <person name="Hamada M."/>
            <person name="Harada C."/>
            <person name="Hayashi A."/>
            <person name="Hijishita S."/>
            <person name="Honda M."/>
            <person name="Hosokawa S."/>
            <person name="Ichikawa Y."/>
            <person name="Idonuma A."/>
            <person name="Iijima M."/>
            <person name="Ikeda M."/>
            <person name="Ikeno M."/>
            <person name="Ito K."/>
            <person name="Ito S."/>
            <person name="Ito T."/>
            <person name="Ito Y."/>
            <person name="Ito Y."/>
            <person name="Iwabuchi A."/>
            <person name="Kamiya K."/>
            <person name="Karasawa W."/>
            <person name="Kurita K."/>
            <person name="Katagiri S."/>
            <person name="Kikuta A."/>
            <person name="Kobayashi H."/>
            <person name="Kobayashi N."/>
            <person name="Machita K."/>
            <person name="Maehara T."/>
            <person name="Masukawa M."/>
            <person name="Mizubayashi T."/>
            <person name="Mukai Y."/>
            <person name="Nagasaki H."/>
            <person name="Nagata Y."/>
            <person name="Naito S."/>
            <person name="Nakashima M."/>
            <person name="Nakama Y."/>
            <person name="Nakamichi Y."/>
            <person name="Nakamura M."/>
            <person name="Meguro A."/>
            <person name="Negishi M."/>
            <person name="Ohta I."/>
            <person name="Ohta T."/>
            <person name="Okamoto M."/>
            <person name="Ono N."/>
            <person name="Saji S."/>
            <person name="Sakaguchi M."/>
            <person name="Sakai K."/>
            <person name="Shibata M."/>
            <person name="Shimokawa T."/>
            <person name="Song J."/>
            <person name="Takazaki Y."/>
            <person name="Terasawa K."/>
            <person name="Tsugane M."/>
            <person name="Tsuji K."/>
            <person name="Ueda S."/>
            <person name="Waki K."/>
            <person name="Yamagata H."/>
            <person name="Yamamoto M."/>
            <person name="Yamamoto S."/>
            <person name="Yamane H."/>
            <person name="Yoshiki S."/>
            <person name="Yoshihara R."/>
            <person name="Yukawa K."/>
            <person name="Zhong H."/>
            <person name="Yano M."/>
            <person name="Yuan Q."/>
            <person name="Ouyang S."/>
            <person name="Liu J."/>
            <person name="Jones K.M."/>
            <person name="Gansberger K."/>
            <person name="Moffat K."/>
            <person name="Hill J."/>
            <person name="Bera J."/>
            <person name="Fadrosh D."/>
            <person name="Jin S."/>
            <person name="Johri S."/>
            <person name="Kim M."/>
            <person name="Overton L."/>
            <person name="Reardon M."/>
            <person name="Tsitrin T."/>
            <person name="Vuong H."/>
            <person name="Weaver B."/>
            <person name="Ciecko A."/>
            <person name="Tallon L."/>
            <person name="Jackson J."/>
            <person name="Pai G."/>
            <person name="Aken S.V."/>
            <person name="Utterback T."/>
            <person name="Reidmuller S."/>
            <person name="Feldblyum T."/>
            <person name="Hsiao J."/>
            <person name="Zismann V."/>
            <person name="Iobst S."/>
            <person name="de Vazeille A.R."/>
            <person name="Buell C.R."/>
            <person name="Ying K."/>
            <person name="Li Y."/>
            <person name="Lu T."/>
            <person name="Huang Y."/>
            <person name="Zhao Q."/>
            <person name="Feng Q."/>
            <person name="Zhang L."/>
            <person name="Zhu J."/>
            <person name="Weng Q."/>
            <person name="Mu J."/>
            <person name="Lu Y."/>
            <person name="Fan D."/>
            <person name="Liu Y."/>
            <person name="Guan J."/>
            <person name="Zhang Y."/>
            <person name="Yu S."/>
            <person name="Liu X."/>
            <person name="Zhang Y."/>
            <person name="Hong G."/>
            <person name="Han B."/>
            <person name="Choisne N."/>
            <person name="Demange N."/>
            <person name="Orjeda G."/>
            <person name="Samain S."/>
            <person name="Cattolico L."/>
            <person name="Pelletier E."/>
            <person name="Couloux A."/>
            <person name="Segurens B."/>
            <person name="Wincker P."/>
            <person name="D'Hont A."/>
            <person name="Scarpelli C."/>
            <person name="Weissenbach J."/>
            <person name="Salanoubat M."/>
            <person name="Quetier F."/>
            <person name="Yu Y."/>
            <person name="Kim H.R."/>
            <person name="Rambo T."/>
            <person name="Currie J."/>
            <person name="Collura K."/>
            <person name="Luo M."/>
            <person name="Yang T."/>
            <person name="Ammiraju J.S.S."/>
            <person name="Engler F."/>
            <person name="Soderlund C."/>
            <person name="Wing R.A."/>
            <person name="Palmer L.E."/>
            <person name="de la Bastide M."/>
            <person name="Spiegel L."/>
            <person name="Nascimento L."/>
            <person name="Zutavern T."/>
            <person name="O'Shaughnessy A."/>
            <person name="Dike S."/>
            <person name="Dedhia N."/>
            <person name="Preston R."/>
            <person name="Balija V."/>
            <person name="McCombie W.R."/>
            <person name="Chow T."/>
            <person name="Chen H."/>
            <person name="Chung M."/>
            <person name="Chen C."/>
            <person name="Shaw J."/>
            <person name="Wu H."/>
            <person name="Hsiao K."/>
            <person name="Chao Y."/>
            <person name="Chu M."/>
            <person name="Cheng C."/>
            <person name="Hour A."/>
            <person name="Lee P."/>
            <person name="Lin S."/>
            <person name="Lin Y."/>
            <person name="Liou J."/>
            <person name="Liu S."/>
            <person name="Hsing Y."/>
            <person name="Raghuvanshi S."/>
            <person name="Mohanty A."/>
            <person name="Bharti A.K."/>
            <person name="Gaur A."/>
            <person name="Gupta V."/>
            <person name="Kumar D."/>
            <person name="Ravi V."/>
            <person name="Vij S."/>
            <person name="Kapur A."/>
            <person name="Khurana P."/>
            <person name="Khurana P."/>
            <person name="Khurana J.P."/>
            <person name="Tyagi A.K."/>
            <person name="Gaikwad K."/>
            <person name="Singh A."/>
            <person name="Dalal V."/>
            <person name="Srivastava S."/>
            <person name="Dixit A."/>
            <person name="Pal A.K."/>
            <person name="Ghazi I.A."/>
            <person name="Yadav M."/>
            <person name="Pandit A."/>
            <person name="Bhargava A."/>
            <person name="Sureshbabu K."/>
            <person name="Batra K."/>
            <person name="Sharma T.R."/>
            <person name="Mohapatra T."/>
            <person name="Singh N.K."/>
            <person name="Messing J."/>
            <person name="Nelson A.B."/>
            <person name="Fuks G."/>
            <person name="Kavchok S."/>
            <person name="Keizer G."/>
            <person name="Linton E."/>
            <person name="Llaca V."/>
            <person name="Song R."/>
            <person name="Tanyolac B."/>
            <person name="Young S."/>
            <person name="Ho-Il K."/>
            <person name="Hahn J.H."/>
            <person name="Sangsakoo G."/>
            <person name="Vanavichit A."/>
            <person name="de Mattos Luiz.A.T."/>
            <person name="Zimmer P.D."/>
            <person name="Malone G."/>
            <person name="Dellagostin O."/>
            <person name="de Oliveira A.C."/>
            <person name="Bevan M."/>
            <person name="Bancroft I."/>
            <person name="Minx P."/>
            <person name="Cordum H."/>
            <person name="Wilson R."/>
            <person name="Cheng Z."/>
            <person name="Jin W."/>
            <person name="Jiang J."/>
            <person name="Leong S.A."/>
            <person name="Iwama H."/>
            <person name="Gojobori T."/>
            <person name="Itoh T."/>
            <person name="Niimura Y."/>
            <person name="Fujii Y."/>
            <person name="Habara T."/>
            <person name="Sakai H."/>
            <person name="Sato Y."/>
            <person name="Wilson G."/>
            <person name="Kumar K."/>
            <person name="McCouch S."/>
            <person name="Juretic N."/>
            <person name="Hoen D."/>
            <person name="Wright S."/>
            <person name="Bruskiewich R."/>
            <person name="Bureau T."/>
            <person name="Miyao A."/>
            <person name="Hirochika H."/>
            <person name="Nishikawa T."/>
            <person name="Kadowaki K."/>
            <person name="Sugiura M."/>
            <person name="Burr B."/>
            <person name="Sasaki T."/>
        </authorList>
    </citation>
    <scope>NUCLEOTIDE SEQUENCE [LARGE SCALE GENOMIC DNA]</scope>
    <source>
        <strain evidence="3">cv. Nipponbare</strain>
    </source>
</reference>
<gene>
    <name evidence="2" type="ordered locus">Os03g0737000</name>
    <name evidence="2" type="ORF">OSNPB_030737000</name>
</gene>
<proteinExistence type="predicted"/>
<dbReference type="Gramene" id="Os03t0737000-02">
    <property type="protein sequence ID" value="Os03t0737000-02"/>
    <property type="gene ID" value="Os03g0737000"/>
</dbReference>
<keyword evidence="1" id="KW-1133">Transmembrane helix</keyword>
<reference evidence="2 3" key="2">
    <citation type="journal article" date="2013" name="Plant Cell Physiol.">
        <title>Rice Annotation Project Database (RAP-DB): an integrative and interactive database for rice genomics.</title>
        <authorList>
            <person name="Sakai H."/>
            <person name="Lee S.S."/>
            <person name="Tanaka T."/>
            <person name="Numa H."/>
            <person name="Kim J."/>
            <person name="Kawahara Y."/>
            <person name="Wakimoto H."/>
            <person name="Yang C.C."/>
            <person name="Iwamoto M."/>
            <person name="Abe T."/>
            <person name="Yamada Y."/>
            <person name="Muto A."/>
            <person name="Inokuchi H."/>
            <person name="Ikemura T."/>
            <person name="Matsumoto T."/>
            <person name="Sasaki T."/>
            <person name="Itoh T."/>
        </authorList>
    </citation>
    <scope>NUCLEOTIDE SEQUENCE [LARGE SCALE GENOMIC DNA]</scope>
    <source>
        <strain evidence="3">cv. Nipponbare</strain>
    </source>
</reference>
<accession>A0A0P0W2S5</accession>
<dbReference type="Proteomes" id="UP000059680">
    <property type="component" value="Chromosome 3"/>
</dbReference>
<reference evidence="2 3" key="3">
    <citation type="journal article" date="2013" name="Rice">
        <title>Improvement of the Oryza sativa Nipponbare reference genome using next generation sequence and optical map data.</title>
        <authorList>
            <person name="Kawahara Y."/>
            <person name="de la Bastide M."/>
            <person name="Hamilton J.P."/>
            <person name="Kanamori H."/>
            <person name="McCombie W.R."/>
            <person name="Ouyang S."/>
            <person name="Schwartz D.C."/>
            <person name="Tanaka T."/>
            <person name="Wu J."/>
            <person name="Zhou S."/>
            <person name="Childs K.L."/>
            <person name="Davidson R.M."/>
            <person name="Lin H."/>
            <person name="Quesada-Ocampo L."/>
            <person name="Vaillancourt B."/>
            <person name="Sakai H."/>
            <person name="Lee S.S."/>
            <person name="Kim J."/>
            <person name="Numa H."/>
            <person name="Itoh T."/>
            <person name="Buell C.R."/>
            <person name="Matsumoto T."/>
        </authorList>
    </citation>
    <scope>NUCLEOTIDE SEQUENCE [LARGE SCALE GENOMIC DNA]</scope>
    <source>
        <strain evidence="3">cv. Nipponbare</strain>
    </source>
</reference>
<keyword evidence="3" id="KW-1185">Reference proteome</keyword>
<dbReference type="ExpressionAtlas" id="A0A0P0W2S5">
    <property type="expression patterns" value="baseline and differential"/>
</dbReference>
<protein>
    <submittedName>
        <fullName evidence="2">Os03g0737000 protein</fullName>
    </submittedName>
</protein>
<evidence type="ECO:0000256" key="1">
    <source>
        <dbReference type="SAM" id="Phobius"/>
    </source>
</evidence>
<evidence type="ECO:0000313" key="2">
    <source>
        <dbReference type="EMBL" id="BAS86275.1"/>
    </source>
</evidence>
<keyword evidence="1" id="KW-0812">Transmembrane</keyword>
<sequence>MFFLEINGDILLSLPERARHALLPFILEILFSSMGYSLCFDTALLAMIFFLATFLVREAKELTFGFGLGVP</sequence>
<keyword evidence="1" id="KW-0472">Membrane</keyword>
<evidence type="ECO:0000313" key="3">
    <source>
        <dbReference type="Proteomes" id="UP000059680"/>
    </source>
</evidence>
<dbReference type="EMBL" id="AP014959">
    <property type="protein sequence ID" value="BAS86275.1"/>
    <property type="molecule type" value="Genomic_DNA"/>
</dbReference>